<reference evidence="2" key="2">
    <citation type="submission" date="2021-02" db="EMBL/GenBank/DDBJ databases">
        <authorList>
            <person name="Kimball J.A."/>
            <person name="Haas M.W."/>
            <person name="Macchietto M."/>
            <person name="Kono T."/>
            <person name="Duquette J."/>
            <person name="Shao M."/>
        </authorList>
    </citation>
    <scope>NUCLEOTIDE SEQUENCE</scope>
    <source>
        <tissue evidence="2">Fresh leaf tissue</tissue>
    </source>
</reference>
<evidence type="ECO:0000313" key="2">
    <source>
        <dbReference type="EMBL" id="KAG8051755.1"/>
    </source>
</evidence>
<evidence type="ECO:0000256" key="1">
    <source>
        <dbReference type="SAM" id="MobiDB-lite"/>
    </source>
</evidence>
<sequence length="73" mass="6966">MCMASRGELFTCGERKASGAVWGTCRGQRRCGAGRAVKGSSGSEAGGSGRGELAKGGGVAGDSGEAAEAGGGQ</sequence>
<accession>A0A8J5R5E2</accession>
<feature type="region of interest" description="Disordered" evidence="1">
    <location>
        <begin position="32"/>
        <end position="73"/>
    </location>
</feature>
<feature type="compositionally biased region" description="Low complexity" evidence="1">
    <location>
        <begin position="32"/>
        <end position="43"/>
    </location>
</feature>
<feature type="compositionally biased region" description="Gly residues" evidence="1">
    <location>
        <begin position="44"/>
        <end position="61"/>
    </location>
</feature>
<name>A0A8J5R5E2_ZIZPA</name>
<feature type="compositionally biased region" description="Low complexity" evidence="1">
    <location>
        <begin position="62"/>
        <end position="73"/>
    </location>
</feature>
<keyword evidence="3" id="KW-1185">Reference proteome</keyword>
<organism evidence="2 3">
    <name type="scientific">Zizania palustris</name>
    <name type="common">Northern wild rice</name>
    <dbReference type="NCBI Taxonomy" id="103762"/>
    <lineage>
        <taxon>Eukaryota</taxon>
        <taxon>Viridiplantae</taxon>
        <taxon>Streptophyta</taxon>
        <taxon>Embryophyta</taxon>
        <taxon>Tracheophyta</taxon>
        <taxon>Spermatophyta</taxon>
        <taxon>Magnoliopsida</taxon>
        <taxon>Liliopsida</taxon>
        <taxon>Poales</taxon>
        <taxon>Poaceae</taxon>
        <taxon>BOP clade</taxon>
        <taxon>Oryzoideae</taxon>
        <taxon>Oryzeae</taxon>
        <taxon>Zizaniinae</taxon>
        <taxon>Zizania</taxon>
    </lineage>
</organism>
<gene>
    <name evidence="2" type="ORF">GUJ93_ZPchr0001g30719</name>
</gene>
<protein>
    <submittedName>
        <fullName evidence="2">Uncharacterized protein</fullName>
    </submittedName>
</protein>
<dbReference type="Proteomes" id="UP000729402">
    <property type="component" value="Unassembled WGS sequence"/>
</dbReference>
<proteinExistence type="predicted"/>
<reference evidence="2" key="1">
    <citation type="journal article" date="2021" name="bioRxiv">
        <title>Whole Genome Assembly and Annotation of Northern Wild Rice, Zizania palustris L., Supports a Whole Genome Duplication in the Zizania Genus.</title>
        <authorList>
            <person name="Haas M."/>
            <person name="Kono T."/>
            <person name="Macchietto M."/>
            <person name="Millas R."/>
            <person name="McGilp L."/>
            <person name="Shao M."/>
            <person name="Duquette J."/>
            <person name="Hirsch C.N."/>
            <person name="Kimball J."/>
        </authorList>
    </citation>
    <scope>NUCLEOTIDE SEQUENCE</scope>
    <source>
        <tissue evidence="2">Fresh leaf tissue</tissue>
    </source>
</reference>
<evidence type="ECO:0000313" key="3">
    <source>
        <dbReference type="Proteomes" id="UP000729402"/>
    </source>
</evidence>
<comment type="caution">
    <text evidence="2">The sequence shown here is derived from an EMBL/GenBank/DDBJ whole genome shotgun (WGS) entry which is preliminary data.</text>
</comment>
<dbReference type="AlphaFoldDB" id="A0A8J5R5E2"/>
<dbReference type="EMBL" id="JAAALK010000288">
    <property type="protein sequence ID" value="KAG8051755.1"/>
    <property type="molecule type" value="Genomic_DNA"/>
</dbReference>